<keyword evidence="14" id="KW-1185">Reference proteome</keyword>
<dbReference type="Pfam" id="PF02096">
    <property type="entry name" value="60KD_IMP"/>
    <property type="match status" value="1"/>
</dbReference>
<dbReference type="RefSeq" id="WP_154495159.1">
    <property type="nucleotide sequence ID" value="NZ_VUMU01000002.1"/>
</dbReference>
<evidence type="ECO:0000259" key="12">
    <source>
        <dbReference type="Pfam" id="PF02096"/>
    </source>
</evidence>
<dbReference type="GO" id="GO:0032977">
    <property type="term" value="F:membrane insertase activity"/>
    <property type="evidence" value="ECO:0007669"/>
    <property type="project" value="InterPro"/>
</dbReference>
<evidence type="ECO:0000256" key="2">
    <source>
        <dbReference type="ARBA" id="ARBA00022448"/>
    </source>
</evidence>
<feature type="transmembrane region" description="Helical" evidence="11">
    <location>
        <begin position="88"/>
        <end position="109"/>
    </location>
</feature>
<dbReference type="InterPro" id="IPR047196">
    <property type="entry name" value="YidC_ALB_C"/>
</dbReference>
<comment type="subcellular location">
    <subcellularLocation>
        <location evidence="1">Cell membrane</location>
        <topology evidence="1">Multi-pass membrane protein</topology>
    </subcellularLocation>
    <subcellularLocation>
        <location evidence="9">Membrane</location>
        <topology evidence="9">Multi-pass membrane protein</topology>
    </subcellularLocation>
</comment>
<dbReference type="AlphaFoldDB" id="A0A6L5YG79"/>
<feature type="domain" description="Membrane insertase YidC/Oxa/ALB C-terminal" evidence="12">
    <location>
        <begin position="22"/>
        <end position="276"/>
    </location>
</feature>
<protein>
    <submittedName>
        <fullName evidence="13">Membrane protein insertase YidC</fullName>
    </submittedName>
</protein>
<keyword evidence="3" id="KW-1003">Cell membrane</keyword>
<dbReference type="NCBIfam" id="TIGR03592">
    <property type="entry name" value="yidC_oxa1_cterm"/>
    <property type="match status" value="1"/>
</dbReference>
<evidence type="ECO:0000256" key="9">
    <source>
        <dbReference type="RuleBase" id="RU003945"/>
    </source>
</evidence>
<keyword evidence="5" id="KW-0653">Protein transport</keyword>
<dbReference type="InterPro" id="IPR043148">
    <property type="entry name" value="TagF_C"/>
</dbReference>
<dbReference type="PANTHER" id="PTHR12428:SF65">
    <property type="entry name" value="CYTOCHROME C OXIDASE ASSEMBLY PROTEIN COX18, MITOCHONDRIAL"/>
    <property type="match status" value="1"/>
</dbReference>
<feature type="coiled-coil region" evidence="10">
    <location>
        <begin position="641"/>
        <end position="668"/>
    </location>
</feature>
<keyword evidence="4 9" id="KW-0812">Transmembrane</keyword>
<comment type="similarity">
    <text evidence="9">Belongs to the OXA1/ALB3/YidC family.</text>
</comment>
<accession>A0A6L5YG79</accession>
<proteinExistence type="inferred from homology"/>
<evidence type="ECO:0000256" key="11">
    <source>
        <dbReference type="SAM" id="Phobius"/>
    </source>
</evidence>
<comment type="caution">
    <text evidence="13">The sequence shown here is derived from an EMBL/GenBank/DDBJ whole genome shotgun (WGS) entry which is preliminary data.</text>
</comment>
<evidence type="ECO:0000313" key="13">
    <source>
        <dbReference type="EMBL" id="MST57175.1"/>
    </source>
</evidence>
<dbReference type="Pfam" id="PF04464">
    <property type="entry name" value="Glyphos_transf"/>
    <property type="match status" value="1"/>
</dbReference>
<dbReference type="CDD" id="cd20070">
    <property type="entry name" value="5TM_YidC_Alb3"/>
    <property type="match status" value="1"/>
</dbReference>
<dbReference type="GO" id="GO:0015031">
    <property type="term" value="P:protein transport"/>
    <property type="evidence" value="ECO:0007669"/>
    <property type="project" value="UniProtKB-KW"/>
</dbReference>
<feature type="transmembrane region" description="Helical" evidence="11">
    <location>
        <begin position="238"/>
        <end position="263"/>
    </location>
</feature>
<dbReference type="InterPro" id="IPR007554">
    <property type="entry name" value="Glycerophosphate_synth"/>
</dbReference>
<dbReference type="Proteomes" id="UP000476055">
    <property type="component" value="Unassembled WGS sequence"/>
</dbReference>
<evidence type="ECO:0000256" key="10">
    <source>
        <dbReference type="SAM" id="Coils"/>
    </source>
</evidence>
<keyword evidence="6 11" id="KW-1133">Transmembrane helix</keyword>
<dbReference type="GO" id="GO:0051205">
    <property type="term" value="P:protein insertion into membrane"/>
    <property type="evidence" value="ECO:0007669"/>
    <property type="project" value="UniProtKB-ARBA"/>
</dbReference>
<dbReference type="Gene3D" id="3.40.50.12580">
    <property type="match status" value="1"/>
</dbReference>
<organism evidence="13 14">
    <name type="scientific">Waltera intestinalis</name>
    <dbReference type="NCBI Taxonomy" id="2606635"/>
    <lineage>
        <taxon>Bacteria</taxon>
        <taxon>Bacillati</taxon>
        <taxon>Bacillota</taxon>
        <taxon>Clostridia</taxon>
        <taxon>Lachnospirales</taxon>
        <taxon>Lachnospiraceae</taxon>
        <taxon>Waltera</taxon>
    </lineage>
</organism>
<evidence type="ECO:0000256" key="1">
    <source>
        <dbReference type="ARBA" id="ARBA00004651"/>
    </source>
</evidence>
<reference evidence="13 14" key="1">
    <citation type="submission" date="2019-08" db="EMBL/GenBank/DDBJ databases">
        <title>In-depth cultivation of the pig gut microbiome towards novel bacterial diversity and tailored functional studies.</title>
        <authorList>
            <person name="Wylensek D."/>
            <person name="Hitch T.C.A."/>
            <person name="Clavel T."/>
        </authorList>
    </citation>
    <scope>NUCLEOTIDE SEQUENCE [LARGE SCALE GENOMIC DNA]</scope>
    <source>
        <strain evidence="13 14">WCA3-601-WT-6H</strain>
    </source>
</reference>
<dbReference type="EMBL" id="VUMU01000002">
    <property type="protein sequence ID" value="MST57175.1"/>
    <property type="molecule type" value="Genomic_DNA"/>
</dbReference>
<dbReference type="GO" id="GO:0005886">
    <property type="term" value="C:plasma membrane"/>
    <property type="evidence" value="ECO:0007669"/>
    <property type="project" value="UniProtKB-SubCell"/>
</dbReference>
<sequence length="698" mass="79796">MRILSDALGYVMYFCYYLLHNYGLAIILFTLISKIVLLPVSVWVQKNSIKMVKMQPEINRIKAKHFGDADRIADEQSQIFKREKYNPLASLIPLVVQIILLMGLVEVIYHPLDYLLHMSQDVITAFNGLAISLAGVHPESSSVQLTVVEMIKSGNYAEQFAALQSSLAGVDIASVLQQVESISLDFCGINLSWVPSEVGGIDIIVPIAAGVSAWLLCVAQNAANVIQAEQSKLNKYGMMAFSVGLSLYLGWFVPAGVALYWIASNLFAILQQYLLNWAINPKDYVDYEALEASKQELDELQSIGGRKKPFARNPYAKREKKDFKRFFSVVNKHLVFYSESSGFYKYYQGIIEWLLAHTNLTIHYITSDPEDQIFALAEKENKIRAYYIGEKKLITLMMKMDADVVVMTMPDIENFHIKRSYVRKDIEYIYIPHGMDSLNMTMRTGSMDHYDTVYCVGKHHTEEIRKTEEAYGLPPKKLIDWGYCLLDRMIEDYKKADKTPHEKKHILIAPSWQKDNIVDSCLEGMLDDLAGKGYEVVVRPHPQQVRLQQDKMDRLKERYANNPDIEIQTDFSSNSTVFEADLLVTDWSGIAYEYAFATNKPVLFVDTPMKVMNPEYQKIDTVPINIWMRDVIGDRLDPAKTEETESKVRNLLEQKDAYHDKIEKIVEEYVYNLGNSAEVGAKYIVQAVQEQIKKAKEQ</sequence>
<evidence type="ECO:0000256" key="8">
    <source>
        <dbReference type="ARBA" id="ARBA00023186"/>
    </source>
</evidence>
<evidence type="ECO:0000256" key="3">
    <source>
        <dbReference type="ARBA" id="ARBA00022475"/>
    </source>
</evidence>
<keyword evidence="2" id="KW-0813">Transport</keyword>
<keyword evidence="8" id="KW-0143">Chaperone</keyword>
<dbReference type="InterPro" id="IPR001708">
    <property type="entry name" value="YidC/ALB3/OXA1/COX18"/>
</dbReference>
<feature type="transmembrane region" description="Helical" evidence="11">
    <location>
        <begin position="22"/>
        <end position="44"/>
    </location>
</feature>
<evidence type="ECO:0000256" key="7">
    <source>
        <dbReference type="ARBA" id="ARBA00023136"/>
    </source>
</evidence>
<keyword evidence="7 11" id="KW-0472">Membrane</keyword>
<evidence type="ECO:0000313" key="14">
    <source>
        <dbReference type="Proteomes" id="UP000476055"/>
    </source>
</evidence>
<evidence type="ECO:0000256" key="4">
    <source>
        <dbReference type="ARBA" id="ARBA00022692"/>
    </source>
</evidence>
<evidence type="ECO:0000256" key="6">
    <source>
        <dbReference type="ARBA" id="ARBA00022989"/>
    </source>
</evidence>
<feature type="transmembrane region" description="Helical" evidence="11">
    <location>
        <begin position="203"/>
        <end position="226"/>
    </location>
</feature>
<keyword evidence="10" id="KW-0175">Coiled coil</keyword>
<dbReference type="InterPro" id="IPR028055">
    <property type="entry name" value="YidC/Oxa/ALB_C"/>
</dbReference>
<dbReference type="SUPFAM" id="SSF53756">
    <property type="entry name" value="UDP-Glycosyltransferase/glycogen phosphorylase"/>
    <property type="match status" value="1"/>
</dbReference>
<name>A0A6L5YG79_9FIRM</name>
<dbReference type="GO" id="GO:0047355">
    <property type="term" value="F:CDP-glycerol glycerophosphotransferase activity"/>
    <property type="evidence" value="ECO:0007669"/>
    <property type="project" value="InterPro"/>
</dbReference>
<gene>
    <name evidence="13" type="primary">yidC</name>
    <name evidence="13" type="ORF">FYJ59_02770</name>
</gene>
<dbReference type="PANTHER" id="PTHR12428">
    <property type="entry name" value="OXA1"/>
    <property type="match status" value="1"/>
</dbReference>
<evidence type="ECO:0000256" key="5">
    <source>
        <dbReference type="ARBA" id="ARBA00022927"/>
    </source>
</evidence>